<dbReference type="CTD" id="20204957"/>
<dbReference type="RefSeq" id="XP_009019101.1">
    <property type="nucleotide sequence ID" value="XM_009020853.1"/>
</dbReference>
<protein>
    <submittedName>
        <fullName evidence="1 2">Uncharacterized protein</fullName>
    </submittedName>
</protein>
<gene>
    <name evidence="2" type="primary">20204957</name>
    <name evidence="1" type="ORF">HELRODRAFT_174329</name>
</gene>
<proteinExistence type="predicted"/>
<dbReference type="EMBL" id="KB096716">
    <property type="protein sequence ID" value="ESO02887.1"/>
    <property type="molecule type" value="Genomic_DNA"/>
</dbReference>
<dbReference type="HOGENOM" id="CLU_1086947_0_0_1"/>
<accession>T1F808</accession>
<dbReference type="KEGG" id="hro:HELRODRAFT_174329"/>
<dbReference type="GeneID" id="20204957"/>
<dbReference type="EnsemblMetazoa" id="HelroT174329">
    <property type="protein sequence ID" value="HelroP174329"/>
    <property type="gene ID" value="HelroG174329"/>
</dbReference>
<dbReference type="AlphaFoldDB" id="T1F808"/>
<dbReference type="InParanoid" id="T1F808"/>
<reference evidence="3" key="1">
    <citation type="submission" date="2012-12" db="EMBL/GenBank/DDBJ databases">
        <authorList>
            <person name="Hellsten U."/>
            <person name="Grimwood J."/>
            <person name="Chapman J.A."/>
            <person name="Shapiro H."/>
            <person name="Aerts A."/>
            <person name="Otillar R.P."/>
            <person name="Terry A.Y."/>
            <person name="Boore J.L."/>
            <person name="Simakov O."/>
            <person name="Marletaz F."/>
            <person name="Cho S.-J."/>
            <person name="Edsinger-Gonzales E."/>
            <person name="Havlak P."/>
            <person name="Kuo D.-H."/>
            <person name="Larsson T."/>
            <person name="Lv J."/>
            <person name="Arendt D."/>
            <person name="Savage R."/>
            <person name="Osoegawa K."/>
            <person name="de Jong P."/>
            <person name="Lindberg D.R."/>
            <person name="Seaver E.C."/>
            <person name="Weisblat D.A."/>
            <person name="Putnam N.H."/>
            <person name="Grigoriev I.V."/>
            <person name="Rokhsar D.S."/>
        </authorList>
    </citation>
    <scope>NUCLEOTIDE SEQUENCE</scope>
</reference>
<organism evidence="2 3">
    <name type="scientific">Helobdella robusta</name>
    <name type="common">Californian leech</name>
    <dbReference type="NCBI Taxonomy" id="6412"/>
    <lineage>
        <taxon>Eukaryota</taxon>
        <taxon>Metazoa</taxon>
        <taxon>Spiralia</taxon>
        <taxon>Lophotrochozoa</taxon>
        <taxon>Annelida</taxon>
        <taxon>Clitellata</taxon>
        <taxon>Hirudinea</taxon>
        <taxon>Rhynchobdellida</taxon>
        <taxon>Glossiphoniidae</taxon>
        <taxon>Helobdella</taxon>
    </lineage>
</organism>
<reference evidence="2" key="3">
    <citation type="submission" date="2015-06" db="UniProtKB">
        <authorList>
            <consortium name="EnsemblMetazoa"/>
        </authorList>
    </citation>
    <scope>IDENTIFICATION</scope>
</reference>
<evidence type="ECO:0000313" key="1">
    <source>
        <dbReference type="EMBL" id="ESO02887.1"/>
    </source>
</evidence>
<dbReference type="EMBL" id="AMQM01004891">
    <property type="status" value="NOT_ANNOTATED_CDS"/>
    <property type="molecule type" value="Genomic_DNA"/>
</dbReference>
<sequence length="256" mass="29222">MASKAIVVNELLYFLTNNLGLLDNDAFVYNVSEFYSRKEFVCSLECLKSVVELYKSEIENKNDKLILHGTTEKNKLLDCLAALKCLESNNFLEKFPVFVSKDLTRVHRLENVIKVCMPNTLESCKNNYYRWTPSISKYSSVRRINKNINSNSKAIKTLTFNIKLPWADRDTNDAQNDDNQTDDNFTVAKTSAAFRILFLGADFDKCACGARVDQLGYQSLSCRLGPGRQARHTAINEYLVRCFQKASIPVINNLWV</sequence>
<evidence type="ECO:0000313" key="3">
    <source>
        <dbReference type="Proteomes" id="UP000015101"/>
    </source>
</evidence>
<dbReference type="OrthoDB" id="7433202at2759"/>
<name>T1F808_HELRO</name>
<dbReference type="Proteomes" id="UP000015101">
    <property type="component" value="Unassembled WGS sequence"/>
</dbReference>
<dbReference type="eggNOG" id="ENOG502T2ME">
    <property type="taxonomic scope" value="Eukaryota"/>
</dbReference>
<evidence type="ECO:0000313" key="2">
    <source>
        <dbReference type="EnsemblMetazoa" id="HelroP174329"/>
    </source>
</evidence>
<keyword evidence="3" id="KW-1185">Reference proteome</keyword>
<reference evidence="1 3" key="2">
    <citation type="journal article" date="2013" name="Nature">
        <title>Insights into bilaterian evolution from three spiralian genomes.</title>
        <authorList>
            <person name="Simakov O."/>
            <person name="Marletaz F."/>
            <person name="Cho S.J."/>
            <person name="Edsinger-Gonzales E."/>
            <person name="Havlak P."/>
            <person name="Hellsten U."/>
            <person name="Kuo D.H."/>
            <person name="Larsson T."/>
            <person name="Lv J."/>
            <person name="Arendt D."/>
            <person name="Savage R."/>
            <person name="Osoegawa K."/>
            <person name="de Jong P."/>
            <person name="Grimwood J."/>
            <person name="Chapman J.A."/>
            <person name="Shapiro H."/>
            <person name="Aerts A."/>
            <person name="Otillar R.P."/>
            <person name="Terry A.Y."/>
            <person name="Boore J.L."/>
            <person name="Grigoriev I.V."/>
            <person name="Lindberg D.R."/>
            <person name="Seaver E.C."/>
            <person name="Weisblat D.A."/>
            <person name="Putnam N.H."/>
            <person name="Rokhsar D.S."/>
        </authorList>
    </citation>
    <scope>NUCLEOTIDE SEQUENCE</scope>
</reference>